<reference evidence="1 2" key="1">
    <citation type="submission" date="2018-04" db="EMBL/GenBank/DDBJ databases">
        <title>Active sludge and wastewater microbial communities from Klosterneuburg, Austria.</title>
        <authorList>
            <person name="Wagner M."/>
        </authorList>
    </citation>
    <scope>NUCLEOTIDE SEQUENCE [LARGE SCALE GENOMIC DNA]</scope>
    <source>
        <strain evidence="1 2">Nm4</strain>
    </source>
</reference>
<protein>
    <submittedName>
        <fullName evidence="1">Uncharacterized protein</fullName>
    </submittedName>
</protein>
<evidence type="ECO:0000313" key="1">
    <source>
        <dbReference type="EMBL" id="PTQ86836.1"/>
    </source>
</evidence>
<dbReference type="RefSeq" id="WP_107786387.1">
    <property type="nucleotide sequence ID" value="NZ_QAOL01000008.1"/>
</dbReference>
<dbReference type="AlphaFoldDB" id="A0A2T5ISN5"/>
<name>A0A2T5ISN5_9PROT</name>
<accession>A0A2T5ISN5</accession>
<proteinExistence type="predicted"/>
<dbReference type="EMBL" id="QAOL01000008">
    <property type="protein sequence ID" value="PTQ86836.1"/>
    <property type="molecule type" value="Genomic_DNA"/>
</dbReference>
<comment type="caution">
    <text evidence="1">The sequence shown here is derived from an EMBL/GenBank/DDBJ whole genome shotgun (WGS) entry which is preliminary data.</text>
</comment>
<dbReference type="Proteomes" id="UP000244110">
    <property type="component" value="Unassembled WGS sequence"/>
</dbReference>
<gene>
    <name evidence="1" type="ORF">C8R28_100831</name>
</gene>
<sequence length="98" mass="10458">MPTDYLDIEGNEEVAGLPSLSSSPGATNALPCGFYDVIGTVPFALMVDEDVSGLTYSNKKGYLVPANQTATVRVRKDRKIGFVSDGTEGVIHIHKVSQ</sequence>
<organism evidence="1 2">
    <name type="scientific">Nitrosomonas ureae</name>
    <dbReference type="NCBI Taxonomy" id="44577"/>
    <lineage>
        <taxon>Bacteria</taxon>
        <taxon>Pseudomonadati</taxon>
        <taxon>Pseudomonadota</taxon>
        <taxon>Betaproteobacteria</taxon>
        <taxon>Nitrosomonadales</taxon>
        <taxon>Nitrosomonadaceae</taxon>
        <taxon>Nitrosomonas</taxon>
    </lineage>
</organism>
<evidence type="ECO:0000313" key="2">
    <source>
        <dbReference type="Proteomes" id="UP000244110"/>
    </source>
</evidence>